<dbReference type="PROSITE" id="PS50088">
    <property type="entry name" value="ANK_REPEAT"/>
    <property type="match status" value="1"/>
</dbReference>
<dbReference type="EMBL" id="JALLBG020000085">
    <property type="protein sequence ID" value="KAL3766427.1"/>
    <property type="molecule type" value="Genomic_DNA"/>
</dbReference>
<evidence type="ECO:0000256" key="2">
    <source>
        <dbReference type="SAM" id="MobiDB-lite"/>
    </source>
</evidence>
<dbReference type="InterPro" id="IPR002110">
    <property type="entry name" value="Ankyrin_rpt"/>
</dbReference>
<protein>
    <submittedName>
        <fullName evidence="3">Uncharacterized protein</fullName>
    </submittedName>
</protein>
<dbReference type="SUPFAM" id="SSF48403">
    <property type="entry name" value="Ankyrin repeat"/>
    <property type="match status" value="1"/>
</dbReference>
<organism evidence="3 4">
    <name type="scientific">Discostella pseudostelligera</name>
    <dbReference type="NCBI Taxonomy" id="259834"/>
    <lineage>
        <taxon>Eukaryota</taxon>
        <taxon>Sar</taxon>
        <taxon>Stramenopiles</taxon>
        <taxon>Ochrophyta</taxon>
        <taxon>Bacillariophyta</taxon>
        <taxon>Coscinodiscophyceae</taxon>
        <taxon>Thalassiosirophycidae</taxon>
        <taxon>Stephanodiscales</taxon>
        <taxon>Stephanodiscaceae</taxon>
        <taxon>Discostella</taxon>
    </lineage>
</organism>
<proteinExistence type="predicted"/>
<gene>
    <name evidence="3" type="ORF">ACHAWU_007462</name>
</gene>
<dbReference type="PROSITE" id="PS50297">
    <property type="entry name" value="ANK_REP_REGION"/>
    <property type="match status" value="1"/>
</dbReference>
<reference evidence="3 4" key="1">
    <citation type="submission" date="2024-10" db="EMBL/GenBank/DDBJ databases">
        <title>Updated reference genomes for cyclostephanoid diatoms.</title>
        <authorList>
            <person name="Roberts W.R."/>
            <person name="Alverson A.J."/>
        </authorList>
    </citation>
    <scope>NUCLEOTIDE SEQUENCE [LARGE SCALE GENOMIC DNA]</scope>
    <source>
        <strain evidence="3 4">AJA232-27</strain>
    </source>
</reference>
<keyword evidence="1" id="KW-0040">ANK repeat</keyword>
<evidence type="ECO:0000313" key="3">
    <source>
        <dbReference type="EMBL" id="KAL3766427.1"/>
    </source>
</evidence>
<dbReference type="InterPro" id="IPR036770">
    <property type="entry name" value="Ankyrin_rpt-contain_sf"/>
</dbReference>
<feature type="repeat" description="ANK" evidence="1">
    <location>
        <begin position="430"/>
        <end position="453"/>
    </location>
</feature>
<feature type="region of interest" description="Disordered" evidence="2">
    <location>
        <begin position="363"/>
        <end position="388"/>
    </location>
</feature>
<sequence>MRQGCSWRWRDGDDGGGSSSSNRPLPQHRRATVVTETSTRFSIASSSNKLSCDGHYEFDDSERGVCSDNAWDTSMIMADAAAAAVAVASNKTIDTSNTTSRGEKQMLQQHRMHHRHQLQQMPNESKPAWNSKSKPFPIQRQINHHVAPFSFSSLFRAPPSPPPLPWRKRRQLRHQQEQSIRSSTTTSATTSAAANTTRMKESKLRKKIQHHAQRNDWDSIRNLLKRHPFSHVIPEKKKKKKVLDARRGNVGGRWGNRRSCNHPACANDNTATNINTGNNNCHHGGNGIITNRRPSYGSYSSGRRSFLAGSIESAATAAVMAAMLDCESNGDDSCCEDEDVVEHDIVGKRGAYEVNEGVERGCCQQHPSNSASRYRTAATTTPRDDRPDIGENILHDLCRYQPPLDVLETILLGLRERYQGELYTIGRDSLGRTPLHIAAASGAHSTIVDALVRLEPTPASMGDVYCRSPLHLAMSNYGNDCGDDGAAAAATAATELPSSRQNLLRRGHWLLRCPFSKSRGSYKEGGRKSSERTPEEIFRIVQVLKEAMLTYPGKIDFNDEDSVGYSPLDYAIDRGMSDNALIRTLIQRNGPSNNGCCSLRCSDSLRSVHFSYSLEDDPATASATIDNNMEFLQTLVPDEMEALLTKIHKLNPVRRKKWMEYELFKLLVDNEAELLRTSRCVSSVVADSSSTGTATDNPVVATATSIVAEGELPSSTSSRLTCCQPVSPCQACHDKKSFRQEEKMLTYEDIYNKHLQDYFDGYMHELDVGNIQHYDHADDGFDIFVDPEEMNYEYDQHQEGGTANLPINDVSTLPLGEISVVEDDDCVSVLSVIMM</sequence>
<dbReference type="SMART" id="SM00248">
    <property type="entry name" value="ANK"/>
    <property type="match status" value="2"/>
</dbReference>
<evidence type="ECO:0000256" key="1">
    <source>
        <dbReference type="PROSITE-ProRule" id="PRU00023"/>
    </source>
</evidence>
<name>A0ABD3MSJ6_9STRA</name>
<comment type="caution">
    <text evidence="3">The sequence shown here is derived from an EMBL/GenBank/DDBJ whole genome shotgun (WGS) entry which is preliminary data.</text>
</comment>
<feature type="compositionally biased region" description="Low complexity" evidence="2">
    <location>
        <begin position="182"/>
        <end position="197"/>
    </location>
</feature>
<dbReference type="Gene3D" id="1.25.40.20">
    <property type="entry name" value="Ankyrin repeat-containing domain"/>
    <property type="match status" value="1"/>
</dbReference>
<feature type="region of interest" description="Disordered" evidence="2">
    <location>
        <begin position="1"/>
        <end position="31"/>
    </location>
</feature>
<keyword evidence="4" id="KW-1185">Reference proteome</keyword>
<feature type="region of interest" description="Disordered" evidence="2">
    <location>
        <begin position="153"/>
        <end position="203"/>
    </location>
</feature>
<dbReference type="Proteomes" id="UP001530293">
    <property type="component" value="Unassembled WGS sequence"/>
</dbReference>
<dbReference type="AlphaFoldDB" id="A0ABD3MSJ6"/>
<accession>A0ABD3MSJ6</accession>
<evidence type="ECO:0000313" key="4">
    <source>
        <dbReference type="Proteomes" id="UP001530293"/>
    </source>
</evidence>